<evidence type="ECO:0000313" key="1">
    <source>
        <dbReference type="EMBL" id="KAK7747586.1"/>
    </source>
</evidence>
<dbReference type="SUPFAM" id="SSF53756">
    <property type="entry name" value="UDP-Glycosyltransferase/glycogen phosphorylase"/>
    <property type="match status" value="1"/>
</dbReference>
<proteinExistence type="predicted"/>
<gene>
    <name evidence="1" type="ORF">SLS62_009085</name>
</gene>
<dbReference type="Proteomes" id="UP001320420">
    <property type="component" value="Unassembled WGS sequence"/>
</dbReference>
<accession>A0AAN9UII2</accession>
<protein>
    <submittedName>
        <fullName evidence="1">Uncharacterized protein</fullName>
    </submittedName>
</protein>
<dbReference type="EMBL" id="JAKJXP020000091">
    <property type="protein sequence ID" value="KAK7747586.1"/>
    <property type="molecule type" value="Genomic_DNA"/>
</dbReference>
<keyword evidence="2" id="KW-1185">Reference proteome</keyword>
<dbReference type="AlphaFoldDB" id="A0AAN9UII2"/>
<name>A0AAN9UII2_9PEZI</name>
<evidence type="ECO:0000313" key="2">
    <source>
        <dbReference type="Proteomes" id="UP001320420"/>
    </source>
</evidence>
<organism evidence="1 2">
    <name type="scientific">Diatrype stigma</name>
    <dbReference type="NCBI Taxonomy" id="117547"/>
    <lineage>
        <taxon>Eukaryota</taxon>
        <taxon>Fungi</taxon>
        <taxon>Dikarya</taxon>
        <taxon>Ascomycota</taxon>
        <taxon>Pezizomycotina</taxon>
        <taxon>Sordariomycetes</taxon>
        <taxon>Xylariomycetidae</taxon>
        <taxon>Xylariales</taxon>
        <taxon>Diatrypaceae</taxon>
        <taxon>Diatrype</taxon>
    </lineage>
</organism>
<dbReference type="Gene3D" id="3.40.50.2000">
    <property type="entry name" value="Glycogen Phosphorylase B"/>
    <property type="match status" value="2"/>
</dbReference>
<sequence length="396" mass="43938">MAAGQTPDNAIHRPGREGIEALCRDFQLYVSPWSVEDHLAMYEQINQILAEVDPAVVILDTFLRPAIDAIRDQNRLHAFLVPNTLIESFPDKQPWGAMLWKYPAMGSGFPYPVPWNLIPENIYLNFRFISSMLFMPDIRKKQALLRAHGLKDPINFLGLHRPDVPWLTQTMPEASRPVDVVPPNVTCTGPITLSLGSAEEQDPAFAAWLARAPTVLVNLGGGFVYHKPKAVAMANGLAEVLRNTDVQILWKFQRRDLYAVGKWDEYSDDFLRPLQPFLDNGRIKVESWIPIDPTSLLESGHIIASVHHGGAGCYHETISFAQLVEDIGVGVWGCRETSPDWTPSCLRDAIMKVIDGGEVSLALHEKAKELGDIAQKNPGKDIAARVVAKLAGSGKE</sequence>
<reference evidence="1 2" key="1">
    <citation type="submission" date="2024-02" db="EMBL/GenBank/DDBJ databases">
        <title>De novo assembly and annotation of 12 fungi associated with fruit tree decline syndrome in Ontario, Canada.</title>
        <authorList>
            <person name="Sulman M."/>
            <person name="Ellouze W."/>
            <person name="Ilyukhin E."/>
        </authorList>
    </citation>
    <scope>NUCLEOTIDE SEQUENCE [LARGE SCALE GENOMIC DNA]</scope>
    <source>
        <strain evidence="1 2">M11/M66-122</strain>
    </source>
</reference>
<comment type="caution">
    <text evidence="1">The sequence shown here is derived from an EMBL/GenBank/DDBJ whole genome shotgun (WGS) entry which is preliminary data.</text>
</comment>